<dbReference type="FunFam" id="3.90.1640.10:FF:000001">
    <property type="entry name" value="Probable manganese-dependent inorganic pyrophosphatase"/>
    <property type="match status" value="1"/>
</dbReference>
<gene>
    <name evidence="8" type="primary">ppaC</name>
    <name evidence="10" type="ORF">HMPREF9698_00423</name>
</gene>
<dbReference type="STRING" id="883081.HMPREF9698_00423"/>
<dbReference type="EC" id="3.6.1.1" evidence="8"/>
<reference evidence="10 11" key="1">
    <citation type="submission" date="2012-09" db="EMBL/GenBank/DDBJ databases">
        <title>The Genome Sequence of Alloiococcus otitis ATCC 51267.</title>
        <authorList>
            <consortium name="The Broad Institute Genome Sequencing Platform"/>
            <person name="Earl A."/>
            <person name="Ward D."/>
            <person name="Feldgarden M."/>
            <person name="Gevers D."/>
            <person name="Huys G."/>
            <person name="Walker B."/>
            <person name="Young S.K."/>
            <person name="Zeng Q."/>
            <person name="Gargeya S."/>
            <person name="Fitzgerald M."/>
            <person name="Haas B."/>
            <person name="Abouelleil A."/>
            <person name="Alvarado L."/>
            <person name="Arachchi H.M."/>
            <person name="Berlin A.M."/>
            <person name="Chapman S.B."/>
            <person name="Goldberg J."/>
            <person name="Griggs A."/>
            <person name="Gujja S."/>
            <person name="Hansen M."/>
            <person name="Howarth C."/>
            <person name="Imamovic A."/>
            <person name="Larimer J."/>
            <person name="McCowen C."/>
            <person name="Montmayeur A."/>
            <person name="Murphy C."/>
            <person name="Neiman D."/>
            <person name="Pearson M."/>
            <person name="Priest M."/>
            <person name="Roberts A."/>
            <person name="Saif S."/>
            <person name="Shea T."/>
            <person name="Sisk P."/>
            <person name="Sykes S."/>
            <person name="Wortman J."/>
            <person name="Nusbaum C."/>
            <person name="Birren B."/>
        </authorList>
    </citation>
    <scope>NUCLEOTIDE SEQUENCE [LARGE SCALE GENOMIC DNA]</scope>
    <source>
        <strain evidence="10 11">ATCC 51267</strain>
    </source>
</reference>
<proteinExistence type="inferred from homology"/>
<dbReference type="eggNOG" id="COG1227">
    <property type="taxonomic scope" value="Bacteria"/>
</dbReference>
<dbReference type="InterPro" id="IPR051319">
    <property type="entry name" value="Oligoribo/pAp-PDE_c-di-AMP_PDE"/>
</dbReference>
<evidence type="ECO:0000256" key="1">
    <source>
        <dbReference type="ARBA" id="ARBA00004496"/>
    </source>
</evidence>
<protein>
    <recommendedName>
        <fullName evidence="8">Probable manganese-dependent inorganic pyrophosphatase</fullName>
        <ecNumber evidence="8">3.6.1.1</ecNumber>
    </recommendedName>
    <alternativeName>
        <fullName evidence="8">Pyrophosphate phospho-hydrolase</fullName>
        <shortName evidence="8">PPase</shortName>
    </alternativeName>
</protein>
<dbReference type="Pfam" id="PF01368">
    <property type="entry name" value="DHH"/>
    <property type="match status" value="1"/>
</dbReference>
<dbReference type="InterPro" id="IPR001667">
    <property type="entry name" value="DDH_dom"/>
</dbReference>
<dbReference type="HAMAP" id="MF_00207">
    <property type="entry name" value="PPase_C"/>
    <property type="match status" value="1"/>
</dbReference>
<feature type="domain" description="DHHA2" evidence="9">
    <location>
        <begin position="181"/>
        <end position="307"/>
    </location>
</feature>
<dbReference type="GO" id="GO:0030145">
    <property type="term" value="F:manganese ion binding"/>
    <property type="evidence" value="ECO:0007669"/>
    <property type="project" value="UniProtKB-UniRule"/>
</dbReference>
<dbReference type="PATRIC" id="fig|883081.3.peg.424"/>
<feature type="binding site" evidence="8">
    <location>
        <position position="15"/>
    </location>
    <ligand>
        <name>Mn(2+)</name>
        <dbReference type="ChEBI" id="CHEBI:29035"/>
        <label>2</label>
    </ligand>
</feature>
<evidence type="ECO:0000256" key="4">
    <source>
        <dbReference type="ARBA" id="ARBA00022723"/>
    </source>
</evidence>
<comment type="catalytic activity">
    <reaction evidence="7 8">
        <text>diphosphate + H2O = 2 phosphate + H(+)</text>
        <dbReference type="Rhea" id="RHEA:24576"/>
        <dbReference type="ChEBI" id="CHEBI:15377"/>
        <dbReference type="ChEBI" id="CHEBI:15378"/>
        <dbReference type="ChEBI" id="CHEBI:33019"/>
        <dbReference type="ChEBI" id="CHEBI:43474"/>
        <dbReference type="EC" id="3.6.1.1"/>
    </reaction>
</comment>
<dbReference type="Pfam" id="PF02833">
    <property type="entry name" value="DHHA2"/>
    <property type="match status" value="1"/>
</dbReference>
<evidence type="ECO:0000256" key="5">
    <source>
        <dbReference type="ARBA" id="ARBA00022801"/>
    </source>
</evidence>
<accession>K9EDY8</accession>
<comment type="subcellular location">
    <subcellularLocation>
        <location evidence="1 8">Cytoplasm</location>
    </subcellularLocation>
</comment>
<keyword evidence="3 8" id="KW-0963">Cytoplasm</keyword>
<dbReference type="HOGENOM" id="CLU_025243_0_1_9"/>
<dbReference type="SUPFAM" id="SSF64182">
    <property type="entry name" value="DHH phosphoesterases"/>
    <property type="match status" value="1"/>
</dbReference>
<dbReference type="NCBIfam" id="NF003877">
    <property type="entry name" value="PRK05427.1"/>
    <property type="match status" value="1"/>
</dbReference>
<dbReference type="GO" id="GO:0005737">
    <property type="term" value="C:cytoplasm"/>
    <property type="evidence" value="ECO:0007669"/>
    <property type="project" value="UniProtKB-SubCell"/>
</dbReference>
<dbReference type="AlphaFoldDB" id="K9EDY8"/>
<comment type="similarity">
    <text evidence="2 8">Belongs to the PPase class C family.</text>
</comment>
<dbReference type="InterPro" id="IPR038222">
    <property type="entry name" value="DHHA2_dom_sf"/>
</dbReference>
<evidence type="ECO:0000256" key="3">
    <source>
        <dbReference type="ARBA" id="ARBA00022490"/>
    </source>
</evidence>
<dbReference type="Gene3D" id="3.90.1640.10">
    <property type="entry name" value="inorganic pyrophosphatase (n-terminal core)"/>
    <property type="match status" value="1"/>
</dbReference>
<evidence type="ECO:0000256" key="7">
    <source>
        <dbReference type="ARBA" id="ARBA00047820"/>
    </source>
</evidence>
<feature type="binding site" evidence="8">
    <location>
        <position position="149"/>
    </location>
    <ligand>
        <name>Mn(2+)</name>
        <dbReference type="ChEBI" id="CHEBI:29035"/>
        <label>2</label>
    </ligand>
</feature>
<evidence type="ECO:0000259" key="9">
    <source>
        <dbReference type="SMART" id="SM01131"/>
    </source>
</evidence>
<dbReference type="InterPro" id="IPR022934">
    <property type="entry name" value="Mn-dep_inorganic_PyrPase"/>
</dbReference>
<feature type="binding site" evidence="8">
    <location>
        <position position="75"/>
    </location>
    <ligand>
        <name>Mn(2+)</name>
        <dbReference type="ChEBI" id="CHEBI:29035"/>
        <label>1</label>
    </ligand>
</feature>
<evidence type="ECO:0000256" key="6">
    <source>
        <dbReference type="ARBA" id="ARBA00023211"/>
    </source>
</evidence>
<dbReference type="GO" id="GO:0004427">
    <property type="term" value="F:inorganic diphosphate phosphatase activity"/>
    <property type="evidence" value="ECO:0007669"/>
    <property type="project" value="UniProtKB-UniRule"/>
</dbReference>
<dbReference type="InterPro" id="IPR004097">
    <property type="entry name" value="DHHA2"/>
</dbReference>
<dbReference type="PANTHER" id="PTHR47618">
    <property type="entry name" value="BIFUNCTIONAL OLIGORIBONUCLEASE AND PAP PHOSPHATASE NRNA"/>
    <property type="match status" value="1"/>
</dbReference>
<feature type="binding site" evidence="8">
    <location>
        <position position="9"/>
    </location>
    <ligand>
        <name>Mn(2+)</name>
        <dbReference type="ChEBI" id="CHEBI:29035"/>
        <label>1</label>
    </ligand>
</feature>
<sequence length="307" mass="33974">MSKVLVFGHKSPDTDAITSAIAYSHLQKQLGYDTEAVALGEPSAETQFVLDYFGYEAPRVVTKSDEDVSQVSLVDHNEPSQSIDDLEDLTVLSVVDHHRIHNFNTSGPLYYRAEPVGCTNTIILKLYKENNIEIPKNIAGLMLSAIVSDTLLFKSPTCTEEDQEAAQELADLAEIDLESYGLEMLKSGTNNEGKSALEIVDGDAKSFDLNGHQVRVGQVNVVDFEELLARKEELLEAMAKENEDKGYELFLLLITNILESDTLGLVAGDHYDRVESAFESTIENQEIKLPGVVSRKKQVVPPLTDHF</sequence>
<dbReference type="InterPro" id="IPR038763">
    <property type="entry name" value="DHH_sf"/>
</dbReference>
<dbReference type="FunFam" id="3.10.310.20:FF:000001">
    <property type="entry name" value="Probable manganese-dependent inorganic pyrophosphatase"/>
    <property type="match status" value="1"/>
</dbReference>
<evidence type="ECO:0000256" key="8">
    <source>
        <dbReference type="HAMAP-Rule" id="MF_00207"/>
    </source>
</evidence>
<keyword evidence="11" id="KW-1185">Reference proteome</keyword>
<feature type="binding site" evidence="8">
    <location>
        <position position="13"/>
    </location>
    <ligand>
        <name>Mn(2+)</name>
        <dbReference type="ChEBI" id="CHEBI:29035"/>
        <label>1</label>
    </ligand>
</feature>
<evidence type="ECO:0000256" key="2">
    <source>
        <dbReference type="ARBA" id="ARBA00007350"/>
    </source>
</evidence>
<dbReference type="OrthoDB" id="9766150at2"/>
<dbReference type="Proteomes" id="UP000009875">
    <property type="component" value="Unassembled WGS sequence"/>
</dbReference>
<evidence type="ECO:0000313" key="10">
    <source>
        <dbReference type="EMBL" id="EKU94111.1"/>
    </source>
</evidence>
<keyword evidence="5 8" id="KW-0378">Hydrolase</keyword>
<feature type="binding site" evidence="8">
    <location>
        <position position="75"/>
    </location>
    <ligand>
        <name>Mn(2+)</name>
        <dbReference type="ChEBI" id="CHEBI:29035"/>
        <label>2</label>
    </ligand>
</feature>
<keyword evidence="6 8" id="KW-0464">Manganese</keyword>
<dbReference type="EMBL" id="AGXA01000005">
    <property type="protein sequence ID" value="EKU94111.1"/>
    <property type="molecule type" value="Genomic_DNA"/>
</dbReference>
<dbReference type="RefSeq" id="WP_003776875.1">
    <property type="nucleotide sequence ID" value="NZ_JH992957.1"/>
</dbReference>
<dbReference type="PANTHER" id="PTHR47618:SF1">
    <property type="entry name" value="BIFUNCTIONAL OLIGORIBONUCLEASE AND PAP PHOSPHATASE NRNA"/>
    <property type="match status" value="1"/>
</dbReference>
<dbReference type="Gene3D" id="3.10.310.20">
    <property type="entry name" value="DHHA2 domain"/>
    <property type="match status" value="1"/>
</dbReference>
<comment type="caution">
    <text evidence="10">The sequence shown here is derived from an EMBL/GenBank/DDBJ whole genome shotgun (WGS) entry which is preliminary data.</text>
</comment>
<feature type="binding site" evidence="8">
    <location>
        <position position="97"/>
    </location>
    <ligand>
        <name>Mn(2+)</name>
        <dbReference type="ChEBI" id="CHEBI:29035"/>
        <label>2</label>
    </ligand>
</feature>
<keyword evidence="4 8" id="KW-0479">Metal-binding</keyword>
<evidence type="ECO:0000313" key="11">
    <source>
        <dbReference type="Proteomes" id="UP000009875"/>
    </source>
</evidence>
<organism evidence="10 11">
    <name type="scientific">Alloiococcus otitis ATCC 51267</name>
    <dbReference type="NCBI Taxonomy" id="883081"/>
    <lineage>
        <taxon>Bacteria</taxon>
        <taxon>Bacillati</taxon>
        <taxon>Bacillota</taxon>
        <taxon>Bacilli</taxon>
        <taxon>Lactobacillales</taxon>
        <taxon>Carnobacteriaceae</taxon>
        <taxon>Alloiococcus</taxon>
    </lineage>
</organism>
<name>K9EDY8_9LACT</name>
<comment type="cofactor">
    <cofactor evidence="8">
        <name>Mn(2+)</name>
        <dbReference type="ChEBI" id="CHEBI:29035"/>
    </cofactor>
    <text evidence="8">Binds 2 manganese ions per subunit.</text>
</comment>
<dbReference type="SMART" id="SM01131">
    <property type="entry name" value="DHHA2"/>
    <property type="match status" value="1"/>
</dbReference>